<evidence type="ECO:0000313" key="1">
    <source>
        <dbReference type="EMBL" id="MBK0392999.1"/>
    </source>
</evidence>
<dbReference type="RefSeq" id="WP_200787951.1">
    <property type="nucleotide sequence ID" value="NZ_JAEDAO010000001.1"/>
</dbReference>
<proteinExistence type="predicted"/>
<comment type="caution">
    <text evidence="1">The sequence shown here is derived from an EMBL/GenBank/DDBJ whole genome shotgun (WGS) entry which is preliminary data.</text>
</comment>
<keyword evidence="2" id="KW-1185">Reference proteome</keyword>
<reference evidence="1" key="1">
    <citation type="submission" date="2020-12" db="EMBL/GenBank/DDBJ databases">
        <title>Ramlibacter sp. nov., isolated from a freshwater alga, Cryptomonas.</title>
        <authorList>
            <person name="Kim H.M."/>
            <person name="Jeon C.O."/>
        </authorList>
    </citation>
    <scope>NUCLEOTIDE SEQUENCE</scope>
    <source>
        <strain evidence="1">CrO1</strain>
    </source>
</reference>
<dbReference type="Proteomes" id="UP000617041">
    <property type="component" value="Unassembled WGS sequence"/>
</dbReference>
<gene>
    <name evidence="1" type="ORF">I8E28_10395</name>
</gene>
<name>A0A934Q2B4_9BURK</name>
<evidence type="ECO:0000313" key="2">
    <source>
        <dbReference type="Proteomes" id="UP000617041"/>
    </source>
</evidence>
<dbReference type="EMBL" id="JAEDAO010000001">
    <property type="protein sequence ID" value="MBK0392999.1"/>
    <property type="molecule type" value="Genomic_DNA"/>
</dbReference>
<sequence length="127" mass="13535">MSPLLKASGLLVPLALVVALLDIPAAAWRWPLPHLAGKTPARPVVPLETREFCGRAAYLLYDITWATACDARGDEVDCTLPDDVAAGINALLLNEEQRCVAAETQTTALSAAPPFRPAAPTRRIVPP</sequence>
<protein>
    <submittedName>
        <fullName evidence="1">Uncharacterized protein</fullName>
    </submittedName>
</protein>
<dbReference type="AlphaFoldDB" id="A0A934Q2B4"/>
<accession>A0A934Q2B4</accession>
<organism evidence="1 2">
    <name type="scientific">Ramlibacter algicola</name>
    <dbReference type="NCBI Taxonomy" id="2795217"/>
    <lineage>
        <taxon>Bacteria</taxon>
        <taxon>Pseudomonadati</taxon>
        <taxon>Pseudomonadota</taxon>
        <taxon>Betaproteobacteria</taxon>
        <taxon>Burkholderiales</taxon>
        <taxon>Comamonadaceae</taxon>
        <taxon>Ramlibacter</taxon>
    </lineage>
</organism>